<sequence>MPSLTAAGQLGYTCNALFSYVRKRGNELQACRGHPDPIEQCDKWKEHSNPGNCTKARLRTFYGLSKIEKREPFAYRPQLPEHSRVHPIVHVFLGTAQPKQLSLGLSEEWEFRTQQQDVFDLGYKCYWRSGVDD</sequence>
<dbReference type="Proteomes" id="UP000236291">
    <property type="component" value="Unassembled WGS sequence"/>
</dbReference>
<accession>A0A2K3MNJ5</accession>
<name>A0A2K3MNJ5_TRIPR</name>
<proteinExistence type="predicted"/>
<dbReference type="EMBL" id="ASHM01010533">
    <property type="protein sequence ID" value="PNX92377.1"/>
    <property type="molecule type" value="Genomic_DNA"/>
</dbReference>
<evidence type="ECO:0000313" key="2">
    <source>
        <dbReference type="Proteomes" id="UP000236291"/>
    </source>
</evidence>
<evidence type="ECO:0000313" key="1">
    <source>
        <dbReference type="EMBL" id="PNX92377.1"/>
    </source>
</evidence>
<reference evidence="1 2" key="1">
    <citation type="journal article" date="2014" name="Am. J. Bot.">
        <title>Genome assembly and annotation for red clover (Trifolium pratense; Fabaceae).</title>
        <authorList>
            <person name="Istvanek J."/>
            <person name="Jaros M."/>
            <person name="Krenek A."/>
            <person name="Repkova J."/>
        </authorList>
    </citation>
    <scope>NUCLEOTIDE SEQUENCE [LARGE SCALE GENOMIC DNA]</scope>
    <source>
        <strain evidence="2">cv. Tatra</strain>
        <tissue evidence="1">Young leaves</tissue>
    </source>
</reference>
<organism evidence="1 2">
    <name type="scientific">Trifolium pratense</name>
    <name type="common">Red clover</name>
    <dbReference type="NCBI Taxonomy" id="57577"/>
    <lineage>
        <taxon>Eukaryota</taxon>
        <taxon>Viridiplantae</taxon>
        <taxon>Streptophyta</taxon>
        <taxon>Embryophyta</taxon>
        <taxon>Tracheophyta</taxon>
        <taxon>Spermatophyta</taxon>
        <taxon>Magnoliopsida</taxon>
        <taxon>eudicotyledons</taxon>
        <taxon>Gunneridae</taxon>
        <taxon>Pentapetalae</taxon>
        <taxon>rosids</taxon>
        <taxon>fabids</taxon>
        <taxon>Fabales</taxon>
        <taxon>Fabaceae</taxon>
        <taxon>Papilionoideae</taxon>
        <taxon>50 kb inversion clade</taxon>
        <taxon>NPAAA clade</taxon>
        <taxon>Hologalegina</taxon>
        <taxon>IRL clade</taxon>
        <taxon>Trifolieae</taxon>
        <taxon>Trifolium</taxon>
    </lineage>
</organism>
<reference evidence="1 2" key="2">
    <citation type="journal article" date="2017" name="Front. Plant Sci.">
        <title>Gene Classification and Mining of Molecular Markers Useful in Red Clover (Trifolium pratense) Breeding.</title>
        <authorList>
            <person name="Istvanek J."/>
            <person name="Dluhosova J."/>
            <person name="Dluhos P."/>
            <person name="Patkova L."/>
            <person name="Nedelnik J."/>
            <person name="Repkova J."/>
        </authorList>
    </citation>
    <scope>NUCLEOTIDE SEQUENCE [LARGE SCALE GENOMIC DNA]</scope>
    <source>
        <strain evidence="2">cv. Tatra</strain>
        <tissue evidence="1">Young leaves</tissue>
    </source>
</reference>
<gene>
    <name evidence="1" type="ORF">L195_g015512</name>
</gene>
<comment type="caution">
    <text evidence="1">The sequence shown here is derived from an EMBL/GenBank/DDBJ whole genome shotgun (WGS) entry which is preliminary data.</text>
</comment>
<protein>
    <submittedName>
        <fullName evidence="1">Uncharacterized protein</fullName>
    </submittedName>
</protein>
<dbReference type="AlphaFoldDB" id="A0A2K3MNJ5"/>